<accession>A0A6V8NQS8</accession>
<name>A0A6V8NQS8_9ACTN</name>
<dbReference type="RefSeq" id="WP_176237546.1">
    <property type="nucleotide sequence ID" value="NZ_BLRU01000667.1"/>
</dbReference>
<evidence type="ECO:0000313" key="3">
    <source>
        <dbReference type="Proteomes" id="UP000574717"/>
    </source>
</evidence>
<proteinExistence type="predicted"/>
<protein>
    <submittedName>
        <fullName evidence="2">Transposase</fullName>
    </submittedName>
</protein>
<evidence type="ECO:0000259" key="1">
    <source>
        <dbReference type="Pfam" id="PF13751"/>
    </source>
</evidence>
<dbReference type="InterPro" id="IPR025668">
    <property type="entry name" value="Tnp_DDE_dom"/>
</dbReference>
<sequence length="115" mass="13169">MTRSKKTLTCPAGVVTEDTYRSETAHTTIYRFLEEKCNCCVLKNKCTNRQKGRTVSINDNYHLILKAKEYLSTDEGKAELKLRPSVERVNGVLKNRFGLGVTKSWGANKYKMQVY</sequence>
<dbReference type="Pfam" id="PF13751">
    <property type="entry name" value="DDE_Tnp_1_6"/>
    <property type="match status" value="1"/>
</dbReference>
<feature type="domain" description="Transposase DDE" evidence="1">
    <location>
        <begin position="9"/>
        <end position="114"/>
    </location>
</feature>
<gene>
    <name evidence="2" type="ORF">HKBW3S03_02262</name>
</gene>
<organism evidence="2 3">
    <name type="scientific">Candidatus Hakubella thermalkaliphila</name>
    <dbReference type="NCBI Taxonomy" id="2754717"/>
    <lineage>
        <taxon>Bacteria</taxon>
        <taxon>Bacillati</taxon>
        <taxon>Actinomycetota</taxon>
        <taxon>Actinomycetota incertae sedis</taxon>
        <taxon>Candidatus Hakubellales</taxon>
        <taxon>Candidatus Hakubellaceae</taxon>
        <taxon>Candidatus Hakubella</taxon>
    </lineage>
</organism>
<dbReference type="AlphaFoldDB" id="A0A6V8NQS8"/>
<dbReference type="EMBL" id="BLRU01000667">
    <property type="protein sequence ID" value="GFP20756.1"/>
    <property type="molecule type" value="Genomic_DNA"/>
</dbReference>
<dbReference type="Proteomes" id="UP000574717">
    <property type="component" value="Unassembled WGS sequence"/>
</dbReference>
<dbReference type="PANTHER" id="PTHR33408:SF2">
    <property type="entry name" value="TRANSPOSASE DDE DOMAIN-CONTAINING PROTEIN"/>
    <property type="match status" value="1"/>
</dbReference>
<reference evidence="2 3" key="1">
    <citation type="journal article" date="2020" name="Front. Microbiol.">
        <title>Single-cell genomics of novel Actinobacteria with the Wood-Ljungdahl pathway discovered in a serpentinizing system.</title>
        <authorList>
            <person name="Merino N."/>
            <person name="Kawai M."/>
            <person name="Boyd E.S."/>
            <person name="Colman D.R."/>
            <person name="McGlynn S.E."/>
            <person name="Nealson K.H."/>
            <person name="Kurokawa K."/>
            <person name="Hongoh Y."/>
        </authorList>
    </citation>
    <scope>NUCLEOTIDE SEQUENCE [LARGE SCALE GENOMIC DNA]</scope>
    <source>
        <strain evidence="2 3">S03</strain>
    </source>
</reference>
<evidence type="ECO:0000313" key="2">
    <source>
        <dbReference type="EMBL" id="GFP20756.1"/>
    </source>
</evidence>
<comment type="caution">
    <text evidence="2">The sequence shown here is derived from an EMBL/GenBank/DDBJ whole genome shotgun (WGS) entry which is preliminary data.</text>
</comment>
<dbReference type="PANTHER" id="PTHR33408">
    <property type="entry name" value="TRANSPOSASE"/>
    <property type="match status" value="1"/>
</dbReference>